<keyword evidence="4" id="KW-1185">Reference proteome</keyword>
<dbReference type="Gene3D" id="3.40.50.2300">
    <property type="match status" value="1"/>
</dbReference>
<dbReference type="EMBL" id="JAPNKA010000001">
    <property type="protein sequence ID" value="MCY1074414.1"/>
    <property type="molecule type" value="Genomic_DNA"/>
</dbReference>
<protein>
    <recommendedName>
        <fullName evidence="2">Response regulatory domain-containing protein</fullName>
    </recommendedName>
</protein>
<evidence type="ECO:0000313" key="3">
    <source>
        <dbReference type="EMBL" id="MCY1074414.1"/>
    </source>
</evidence>
<dbReference type="PROSITE" id="PS50110">
    <property type="entry name" value="RESPONSE_REGULATORY"/>
    <property type="match status" value="1"/>
</dbReference>
<dbReference type="InterPro" id="IPR011006">
    <property type="entry name" value="CheY-like_superfamily"/>
</dbReference>
<keyword evidence="1" id="KW-0597">Phosphoprotein</keyword>
<dbReference type="Proteomes" id="UP001207654">
    <property type="component" value="Unassembled WGS sequence"/>
</dbReference>
<feature type="modified residue" description="4-aspartylphosphate" evidence="1">
    <location>
        <position position="50"/>
    </location>
</feature>
<dbReference type="RefSeq" id="WP_267533380.1">
    <property type="nucleotide sequence ID" value="NZ_JAPNKA010000001.1"/>
</dbReference>
<dbReference type="InterPro" id="IPR001789">
    <property type="entry name" value="Sig_transdc_resp-reg_receiver"/>
</dbReference>
<comment type="caution">
    <text evidence="3">The sequence shown here is derived from an EMBL/GenBank/DDBJ whole genome shotgun (WGS) entry which is preliminary data.</text>
</comment>
<organism evidence="3 4">
    <name type="scientific">Archangium lansingense</name>
    <dbReference type="NCBI Taxonomy" id="2995310"/>
    <lineage>
        <taxon>Bacteria</taxon>
        <taxon>Pseudomonadati</taxon>
        <taxon>Myxococcota</taxon>
        <taxon>Myxococcia</taxon>
        <taxon>Myxococcales</taxon>
        <taxon>Cystobacterineae</taxon>
        <taxon>Archangiaceae</taxon>
        <taxon>Archangium</taxon>
    </lineage>
</organism>
<name>A0ABT3ZYD6_9BACT</name>
<dbReference type="SUPFAM" id="SSF52172">
    <property type="entry name" value="CheY-like"/>
    <property type="match status" value="1"/>
</dbReference>
<gene>
    <name evidence="3" type="ORF">OV287_07935</name>
</gene>
<evidence type="ECO:0000313" key="4">
    <source>
        <dbReference type="Proteomes" id="UP001207654"/>
    </source>
</evidence>
<reference evidence="3 4" key="1">
    <citation type="submission" date="2022-11" db="EMBL/GenBank/DDBJ databases">
        <title>Minimal conservation of predation-associated metabolite biosynthetic gene clusters underscores biosynthetic potential of Myxococcota including descriptions for ten novel species: Archangium lansinium sp. nov., Myxococcus landrumus sp. nov., Nannocystis bai.</title>
        <authorList>
            <person name="Ahearne A."/>
            <person name="Stevens C."/>
            <person name="Phillips K."/>
        </authorList>
    </citation>
    <scope>NUCLEOTIDE SEQUENCE [LARGE SCALE GENOMIC DNA]</scope>
    <source>
        <strain evidence="3 4">MIWBW</strain>
    </source>
</reference>
<sequence>MRLLMVENHATFAAIVSRQFLGEHEVVIVPSLAAARERLRGGLFDGVLVDFDLDDGKGDVLVRELKSSGFGGRIVGISSHEQGNAALLAAGAHVSCPKSEFARIAERLKPGAEGSA</sequence>
<accession>A0ABT3ZYD6</accession>
<evidence type="ECO:0000259" key="2">
    <source>
        <dbReference type="PROSITE" id="PS50110"/>
    </source>
</evidence>
<evidence type="ECO:0000256" key="1">
    <source>
        <dbReference type="PROSITE-ProRule" id="PRU00169"/>
    </source>
</evidence>
<proteinExistence type="predicted"/>
<feature type="domain" description="Response regulatory" evidence="2">
    <location>
        <begin position="2"/>
        <end position="111"/>
    </location>
</feature>